<evidence type="ECO:0000313" key="5">
    <source>
        <dbReference type="Proteomes" id="UP000184485"/>
    </source>
</evidence>
<proteinExistence type="predicted"/>
<protein>
    <submittedName>
        <fullName evidence="4">PRC-barrel domain-containing protein</fullName>
    </submittedName>
</protein>
<dbReference type="STRING" id="1122133.SAMN02745157_1970"/>
<organism evidence="4 5">
    <name type="scientific">Kaistia soli DSM 19436</name>
    <dbReference type="NCBI Taxonomy" id="1122133"/>
    <lineage>
        <taxon>Bacteria</taxon>
        <taxon>Pseudomonadati</taxon>
        <taxon>Pseudomonadota</taxon>
        <taxon>Alphaproteobacteria</taxon>
        <taxon>Hyphomicrobiales</taxon>
        <taxon>Kaistiaceae</taxon>
        <taxon>Kaistia</taxon>
    </lineage>
</organism>
<accession>A0A1M5A010</accession>
<feature type="signal peptide" evidence="2">
    <location>
        <begin position="1"/>
        <end position="21"/>
    </location>
</feature>
<dbReference type="Proteomes" id="UP000184485">
    <property type="component" value="Unassembled WGS sequence"/>
</dbReference>
<dbReference type="Pfam" id="PF05239">
    <property type="entry name" value="PRC"/>
    <property type="match status" value="1"/>
</dbReference>
<evidence type="ECO:0000259" key="3">
    <source>
        <dbReference type="Pfam" id="PF05239"/>
    </source>
</evidence>
<keyword evidence="5" id="KW-1185">Reference proteome</keyword>
<feature type="compositionally biased region" description="Low complexity" evidence="1">
    <location>
        <begin position="157"/>
        <end position="182"/>
    </location>
</feature>
<sequence length="182" mass="18219">MTKLFAATAIAGLLAAAPAFAQDATPAPTTPPAATGDTVTPVTPTAPLDRFVAAPAADDWVASRLIGSTIYGVGDENLGDVNDLIATKDGQVKAVVIGVGGFLGIGEKNVAVNPSALERVADGNSWKYRLNTTKDELTAAPEFKVPDATPAEATGSTAPADPVTPTDPATPMAPAAPSTTAP</sequence>
<evidence type="ECO:0000256" key="1">
    <source>
        <dbReference type="SAM" id="MobiDB-lite"/>
    </source>
</evidence>
<dbReference type="EMBL" id="FQUP01000001">
    <property type="protein sequence ID" value="SHF23588.1"/>
    <property type="molecule type" value="Genomic_DNA"/>
</dbReference>
<feature type="chain" id="PRO_5013381956" evidence="2">
    <location>
        <begin position="22"/>
        <end position="182"/>
    </location>
</feature>
<evidence type="ECO:0000256" key="2">
    <source>
        <dbReference type="SAM" id="SignalP"/>
    </source>
</evidence>
<dbReference type="PANTHER" id="PTHR36505">
    <property type="entry name" value="BLR1072 PROTEIN"/>
    <property type="match status" value="1"/>
</dbReference>
<keyword evidence="2" id="KW-0732">Signal</keyword>
<dbReference type="InterPro" id="IPR011033">
    <property type="entry name" value="PRC_barrel-like_sf"/>
</dbReference>
<dbReference type="PANTHER" id="PTHR36505:SF1">
    <property type="entry name" value="BLR1072 PROTEIN"/>
    <property type="match status" value="1"/>
</dbReference>
<dbReference type="AlphaFoldDB" id="A0A1M5A010"/>
<dbReference type="InterPro" id="IPR027275">
    <property type="entry name" value="PRC-brl_dom"/>
</dbReference>
<dbReference type="SUPFAM" id="SSF50346">
    <property type="entry name" value="PRC-barrel domain"/>
    <property type="match status" value="1"/>
</dbReference>
<name>A0A1M5A010_9HYPH</name>
<feature type="region of interest" description="Disordered" evidence="1">
    <location>
        <begin position="137"/>
        <end position="182"/>
    </location>
</feature>
<evidence type="ECO:0000313" key="4">
    <source>
        <dbReference type="EMBL" id="SHF23588.1"/>
    </source>
</evidence>
<dbReference type="OrthoDB" id="7818259at2"/>
<reference evidence="4 5" key="1">
    <citation type="submission" date="2016-11" db="EMBL/GenBank/DDBJ databases">
        <authorList>
            <person name="Jaros S."/>
            <person name="Januszkiewicz K."/>
            <person name="Wedrychowicz H."/>
        </authorList>
    </citation>
    <scope>NUCLEOTIDE SEQUENCE [LARGE SCALE GENOMIC DNA]</scope>
    <source>
        <strain evidence="4 5">DSM 19436</strain>
    </source>
</reference>
<feature type="domain" description="PRC-barrel" evidence="3">
    <location>
        <begin position="62"/>
        <end position="134"/>
    </location>
</feature>
<dbReference type="Gene3D" id="2.30.30.240">
    <property type="entry name" value="PRC-barrel domain"/>
    <property type="match status" value="1"/>
</dbReference>
<gene>
    <name evidence="4" type="ORF">SAMN02745157_1970</name>
</gene>
<dbReference type="RefSeq" id="WP_084527015.1">
    <property type="nucleotide sequence ID" value="NZ_FQUP01000001.1"/>
</dbReference>